<organism evidence="1 2">
    <name type="scientific">Streptococcus macedonicus</name>
    <name type="common">Streptococcus gallolyticus macedonicus</name>
    <dbReference type="NCBI Taxonomy" id="59310"/>
    <lineage>
        <taxon>Bacteria</taxon>
        <taxon>Bacillati</taxon>
        <taxon>Bacillota</taxon>
        <taxon>Bacilli</taxon>
        <taxon>Lactobacillales</taxon>
        <taxon>Streptococcaceae</taxon>
        <taxon>Streptococcus</taxon>
    </lineage>
</organism>
<proteinExistence type="predicted"/>
<dbReference type="Proteomes" id="UP000222913">
    <property type="component" value="Unassembled WGS sequence"/>
</dbReference>
<accession>A0A2G3NRE1</accession>
<dbReference type="RefSeq" id="WP_049514243.1">
    <property type="nucleotide sequence ID" value="NZ_PEBM01000050.1"/>
</dbReference>
<reference evidence="1 2" key="1">
    <citation type="submission" date="2017-10" db="EMBL/GenBank/DDBJ databases">
        <title>Whole-genome sequence of three Streptococcus macedonicus strains isolated from Italian cheeses of the Veneto region.</title>
        <authorList>
            <person name="Treu L."/>
            <person name="De Diego-Diaz B."/>
            <person name="Papadimitriou K."/>
            <person name="Tsakalidou E."/>
            <person name="Corich V."/>
            <person name="Giacomini A."/>
        </authorList>
    </citation>
    <scope>NUCLEOTIDE SEQUENCE [LARGE SCALE GENOMIC DNA]</scope>
    <source>
        <strain evidence="1 2">27MV</strain>
    </source>
</reference>
<gene>
    <name evidence="1" type="ORF">CS010_08920</name>
</gene>
<evidence type="ECO:0000313" key="2">
    <source>
        <dbReference type="Proteomes" id="UP000222913"/>
    </source>
</evidence>
<evidence type="ECO:0000313" key="1">
    <source>
        <dbReference type="EMBL" id="PHV56121.1"/>
    </source>
</evidence>
<dbReference type="AlphaFoldDB" id="A0A2G3NRE1"/>
<sequence>MEYKVELNSLDNFKAWSGARNTLATVRERGDMDRLTSLGEDIFSGSIPTETEINDWLWFDSDNIYRFLGYHDLVEDDE</sequence>
<name>A0A2G3NRE1_STRMC</name>
<dbReference type="EMBL" id="PEBM01000050">
    <property type="protein sequence ID" value="PHV56121.1"/>
    <property type="molecule type" value="Genomic_DNA"/>
</dbReference>
<comment type="caution">
    <text evidence="1">The sequence shown here is derived from an EMBL/GenBank/DDBJ whole genome shotgun (WGS) entry which is preliminary data.</text>
</comment>
<protein>
    <submittedName>
        <fullName evidence="1">Uncharacterized protein</fullName>
    </submittedName>
</protein>